<evidence type="ECO:0000313" key="2">
    <source>
        <dbReference type="EMBL" id="UUC47155.1"/>
    </source>
</evidence>
<feature type="transmembrane region" description="Helical" evidence="1">
    <location>
        <begin position="127"/>
        <end position="147"/>
    </location>
</feature>
<feature type="transmembrane region" description="Helical" evidence="1">
    <location>
        <begin position="94"/>
        <end position="115"/>
    </location>
</feature>
<gene>
    <name evidence="2" type="ORF">NOX80_08140</name>
</gene>
<evidence type="ECO:0000256" key="1">
    <source>
        <dbReference type="SAM" id="Phobius"/>
    </source>
</evidence>
<dbReference type="RefSeq" id="WP_256552791.1">
    <property type="nucleotide sequence ID" value="NZ_CP101751.1"/>
</dbReference>
<protein>
    <submittedName>
        <fullName evidence="2">Uncharacterized protein</fullName>
    </submittedName>
</protein>
<proteinExistence type="predicted"/>
<evidence type="ECO:0000313" key="3">
    <source>
        <dbReference type="Proteomes" id="UP001059844"/>
    </source>
</evidence>
<sequence>MKLLPYGKITYRTKLTEAEVVHNLSEQVRIWGIDRSGNSEANASKRYEGSIGKQSFDIKRVITYRNSFRPAITGIIDKESKGTIIQVKIGGQGILWVLILWLAGMLFAGITTTLFETYDNKADFQAVIALLIMMFLFVYGMVMMSFVSEWELSKDNLKKIFEAEIIN</sequence>
<keyword evidence="1" id="KW-0812">Transmembrane</keyword>
<reference evidence="2" key="1">
    <citation type="submission" date="2022-07" db="EMBL/GenBank/DDBJ databases">
        <title>Isolation, identification, and degradation of a PFOSA degrading strain from sewage treatment plant.</title>
        <authorList>
            <person name="Zhang L."/>
            <person name="Huo Y."/>
        </authorList>
    </citation>
    <scope>NUCLEOTIDE SEQUENCE</scope>
    <source>
        <strain evidence="2">C1</strain>
    </source>
</reference>
<organism evidence="2 3">
    <name type="scientific">Flavobacterium cerinum</name>
    <dbReference type="NCBI Taxonomy" id="2502784"/>
    <lineage>
        <taxon>Bacteria</taxon>
        <taxon>Pseudomonadati</taxon>
        <taxon>Bacteroidota</taxon>
        <taxon>Flavobacteriia</taxon>
        <taxon>Flavobacteriales</taxon>
        <taxon>Flavobacteriaceae</taxon>
        <taxon>Flavobacterium</taxon>
    </lineage>
</organism>
<accession>A0ABY5IWG5</accession>
<dbReference type="EMBL" id="CP101751">
    <property type="protein sequence ID" value="UUC47155.1"/>
    <property type="molecule type" value="Genomic_DNA"/>
</dbReference>
<keyword evidence="1" id="KW-1133">Transmembrane helix</keyword>
<keyword evidence="1" id="KW-0472">Membrane</keyword>
<keyword evidence="3" id="KW-1185">Reference proteome</keyword>
<name>A0ABY5IWG5_9FLAO</name>
<dbReference type="Proteomes" id="UP001059844">
    <property type="component" value="Chromosome"/>
</dbReference>